<organism evidence="2 3">
    <name type="scientific">Stephania yunnanensis</name>
    <dbReference type="NCBI Taxonomy" id="152371"/>
    <lineage>
        <taxon>Eukaryota</taxon>
        <taxon>Viridiplantae</taxon>
        <taxon>Streptophyta</taxon>
        <taxon>Embryophyta</taxon>
        <taxon>Tracheophyta</taxon>
        <taxon>Spermatophyta</taxon>
        <taxon>Magnoliopsida</taxon>
        <taxon>Ranunculales</taxon>
        <taxon>Menispermaceae</taxon>
        <taxon>Menispermoideae</taxon>
        <taxon>Cissampelideae</taxon>
        <taxon>Stephania</taxon>
    </lineage>
</organism>
<feature type="compositionally biased region" description="Low complexity" evidence="1">
    <location>
        <begin position="116"/>
        <end position="125"/>
    </location>
</feature>
<dbReference type="EMBL" id="JBBNAF010000004">
    <property type="protein sequence ID" value="KAK9151949.1"/>
    <property type="molecule type" value="Genomic_DNA"/>
</dbReference>
<proteinExistence type="predicted"/>
<protein>
    <submittedName>
        <fullName evidence="2">Uncharacterized protein</fullName>
    </submittedName>
</protein>
<comment type="caution">
    <text evidence="2">The sequence shown here is derived from an EMBL/GenBank/DDBJ whole genome shotgun (WGS) entry which is preliminary data.</text>
</comment>
<keyword evidence="3" id="KW-1185">Reference proteome</keyword>
<name>A0AAP0KIA9_9MAGN</name>
<evidence type="ECO:0000313" key="3">
    <source>
        <dbReference type="Proteomes" id="UP001420932"/>
    </source>
</evidence>
<gene>
    <name evidence="2" type="ORF">Syun_010258</name>
</gene>
<feature type="region of interest" description="Disordered" evidence="1">
    <location>
        <begin position="1"/>
        <end position="128"/>
    </location>
</feature>
<evidence type="ECO:0000256" key="1">
    <source>
        <dbReference type="SAM" id="MobiDB-lite"/>
    </source>
</evidence>
<feature type="compositionally biased region" description="Basic and acidic residues" evidence="1">
    <location>
        <begin position="23"/>
        <end position="69"/>
    </location>
</feature>
<feature type="compositionally biased region" description="Gly residues" evidence="1">
    <location>
        <begin position="89"/>
        <end position="99"/>
    </location>
</feature>
<accession>A0AAP0KIA9</accession>
<dbReference type="Proteomes" id="UP001420932">
    <property type="component" value="Unassembled WGS sequence"/>
</dbReference>
<reference evidence="2 3" key="1">
    <citation type="submission" date="2024-01" db="EMBL/GenBank/DDBJ databases">
        <title>Genome assemblies of Stephania.</title>
        <authorList>
            <person name="Yang L."/>
        </authorList>
    </citation>
    <scope>NUCLEOTIDE SEQUENCE [LARGE SCALE GENOMIC DNA]</scope>
    <source>
        <strain evidence="2">YNDBR</strain>
        <tissue evidence="2">Leaf</tissue>
    </source>
</reference>
<dbReference type="AlphaFoldDB" id="A0AAP0KIA9"/>
<evidence type="ECO:0000313" key="2">
    <source>
        <dbReference type="EMBL" id="KAK9151949.1"/>
    </source>
</evidence>
<sequence>MEAERTPARSGRSLGQIWSSDRIWPKERSDRLNDRIWPKETSDRLSRPDLVERPDLAEREVRSSRERERNGRKRRMAMREGAPARGEESGAGGSRGARGGWSDNARLCGRRGSSVGDDAAGADDGQQTRRWRLGRSIYAISGGWRRLWRWKWWRRERDERNKRG</sequence>